<keyword evidence="2" id="KW-1185">Reference proteome</keyword>
<feature type="non-terminal residue" evidence="1">
    <location>
        <position position="1"/>
    </location>
</feature>
<evidence type="ECO:0000313" key="2">
    <source>
        <dbReference type="Proteomes" id="UP000789405"/>
    </source>
</evidence>
<evidence type="ECO:0000313" key="1">
    <source>
        <dbReference type="EMBL" id="CAG8794214.1"/>
    </source>
</evidence>
<dbReference type="OrthoDB" id="2434645at2759"/>
<accession>A0A9N9JUI5</accession>
<proteinExistence type="predicted"/>
<dbReference type="EMBL" id="CAJVPY010029464">
    <property type="protein sequence ID" value="CAG8794214.1"/>
    <property type="molecule type" value="Genomic_DNA"/>
</dbReference>
<organism evidence="1 2">
    <name type="scientific">Dentiscutata erythropus</name>
    <dbReference type="NCBI Taxonomy" id="1348616"/>
    <lineage>
        <taxon>Eukaryota</taxon>
        <taxon>Fungi</taxon>
        <taxon>Fungi incertae sedis</taxon>
        <taxon>Mucoromycota</taxon>
        <taxon>Glomeromycotina</taxon>
        <taxon>Glomeromycetes</taxon>
        <taxon>Diversisporales</taxon>
        <taxon>Gigasporaceae</taxon>
        <taxon>Dentiscutata</taxon>
    </lineage>
</organism>
<comment type="caution">
    <text evidence="1">The sequence shown here is derived from an EMBL/GenBank/DDBJ whole genome shotgun (WGS) entry which is preliminary data.</text>
</comment>
<name>A0A9N9JUI5_9GLOM</name>
<gene>
    <name evidence="1" type="ORF">DERYTH_LOCUS22022</name>
</gene>
<reference evidence="1" key="1">
    <citation type="submission" date="2021-06" db="EMBL/GenBank/DDBJ databases">
        <authorList>
            <person name="Kallberg Y."/>
            <person name="Tangrot J."/>
            <person name="Rosling A."/>
        </authorList>
    </citation>
    <scope>NUCLEOTIDE SEQUENCE</scope>
    <source>
        <strain evidence="1">MA453B</strain>
    </source>
</reference>
<dbReference type="AlphaFoldDB" id="A0A9N9JUI5"/>
<protein>
    <submittedName>
        <fullName evidence="1">4862_t:CDS:1</fullName>
    </submittedName>
</protein>
<sequence>GIAGRLWTKMVGSKFKKADLEILKTQLHKYACNEEPYNGSYMSTIDSPTRWWKIIGNGTKDKLGALSSLAVKLFSVCPHAASCERDCRTRLGTKNLESIVKISSYLISNAKKELHYYGLELTKEKIQTVFQDIALFSEDDEEENFNDLDESEDFIDSEVEDQNLEIENLITLNII</sequence>
<dbReference type="Proteomes" id="UP000789405">
    <property type="component" value="Unassembled WGS sequence"/>
</dbReference>
<feature type="non-terminal residue" evidence="1">
    <location>
        <position position="175"/>
    </location>
</feature>